<dbReference type="EMBL" id="QGMK01000024">
    <property type="protein sequence ID" value="TVY85169.1"/>
    <property type="molecule type" value="Genomic_DNA"/>
</dbReference>
<dbReference type="AlphaFoldDB" id="A0A8T9CH33"/>
<evidence type="ECO:0000313" key="2">
    <source>
        <dbReference type="EMBL" id="TVY85169.1"/>
    </source>
</evidence>
<reference evidence="2 3" key="1">
    <citation type="submission" date="2018-05" db="EMBL/GenBank/DDBJ databases">
        <title>Genome sequencing and assembly of the regulated plant pathogen Lachnellula willkommii and related sister species for the development of diagnostic species identification markers.</title>
        <authorList>
            <person name="Giroux E."/>
            <person name="Bilodeau G."/>
        </authorList>
    </citation>
    <scope>NUCLEOTIDE SEQUENCE [LARGE SCALE GENOMIC DNA]</scope>
    <source>
        <strain evidence="2 3">CBS 268.59</strain>
    </source>
</reference>
<dbReference type="InterPro" id="IPR014347">
    <property type="entry name" value="Tautomerase/MIF_sf"/>
</dbReference>
<accession>A0A8T9CH33</accession>
<evidence type="ECO:0000313" key="3">
    <source>
        <dbReference type="Proteomes" id="UP000469558"/>
    </source>
</evidence>
<dbReference type="InterPro" id="IPR028116">
    <property type="entry name" value="Cis-CaaD-like"/>
</dbReference>
<proteinExistence type="predicted"/>
<comment type="caution">
    <text evidence="2">The sequence shown here is derived from an EMBL/GenBank/DDBJ whole genome shotgun (WGS) entry which is preliminary data.</text>
</comment>
<dbReference type="Pfam" id="PF14832">
    <property type="entry name" value="Tautomerase_3"/>
    <property type="match status" value="1"/>
</dbReference>
<evidence type="ECO:0000259" key="1">
    <source>
        <dbReference type="Pfam" id="PF14832"/>
    </source>
</evidence>
<protein>
    <recommendedName>
        <fullName evidence="1">Tautomerase cis-CaaD-like domain-containing protein</fullName>
    </recommendedName>
</protein>
<name>A0A8T9CH33_9HELO</name>
<organism evidence="2 3">
    <name type="scientific">Lachnellula suecica</name>
    <dbReference type="NCBI Taxonomy" id="602035"/>
    <lineage>
        <taxon>Eukaryota</taxon>
        <taxon>Fungi</taxon>
        <taxon>Dikarya</taxon>
        <taxon>Ascomycota</taxon>
        <taxon>Pezizomycotina</taxon>
        <taxon>Leotiomycetes</taxon>
        <taxon>Helotiales</taxon>
        <taxon>Lachnaceae</taxon>
        <taxon>Lachnellula</taxon>
    </lineage>
</organism>
<dbReference type="Proteomes" id="UP000469558">
    <property type="component" value="Unassembled WGS sequence"/>
</dbReference>
<dbReference type="OrthoDB" id="9981319at2759"/>
<sequence>MPLYEVSHCVPLSREQKDAIAEFITDLHATTFVTPRQFVNVAFEQPAPIGAIYSGAKLRGQTKPNFIRASIRVGPSRPKEKYDEVGLKIQKRWDEVVNDAALGAYSFDKLPAKEAAQVKKLKGIVFFPFVAALEDGLVVPGPADEATWLKDNMVYFQEQVDVHDNDDIREMLKEVNEREDFKKLLQ</sequence>
<gene>
    <name evidence="2" type="ORF">LSUE1_G002347</name>
</gene>
<dbReference type="Gene3D" id="3.30.429.10">
    <property type="entry name" value="Macrophage Migration Inhibitory Factor"/>
    <property type="match status" value="1"/>
</dbReference>
<feature type="domain" description="Tautomerase cis-CaaD-like" evidence="1">
    <location>
        <begin position="1"/>
        <end position="100"/>
    </location>
</feature>
<keyword evidence="3" id="KW-1185">Reference proteome</keyword>